<comment type="caution">
    <text evidence="1">The sequence shown here is derived from an EMBL/GenBank/DDBJ whole genome shotgun (WGS) entry which is preliminary data.</text>
</comment>
<organism evidence="1 2">
    <name type="scientific">Coprinellus micaceus</name>
    <name type="common">Glistening ink-cap mushroom</name>
    <name type="synonym">Coprinus micaceus</name>
    <dbReference type="NCBI Taxonomy" id="71717"/>
    <lineage>
        <taxon>Eukaryota</taxon>
        <taxon>Fungi</taxon>
        <taxon>Dikarya</taxon>
        <taxon>Basidiomycota</taxon>
        <taxon>Agaricomycotina</taxon>
        <taxon>Agaricomycetes</taxon>
        <taxon>Agaricomycetidae</taxon>
        <taxon>Agaricales</taxon>
        <taxon>Agaricineae</taxon>
        <taxon>Psathyrellaceae</taxon>
        <taxon>Coprinellus</taxon>
    </lineage>
</organism>
<sequence length="83" mass="9464">MCQQIAEGTRWSRCNHFQRHLVVAIYDCNSSRCEKSFQHSRGCRDPNCIKLFGAEIQRDIDTVDEYCFACRAAHARAAGIPLS</sequence>
<dbReference type="Proteomes" id="UP000298030">
    <property type="component" value="Unassembled WGS sequence"/>
</dbReference>
<accession>A0A4Y7SZY4</accession>
<keyword evidence="2" id="KW-1185">Reference proteome</keyword>
<dbReference type="OrthoDB" id="3132318at2759"/>
<dbReference type="AlphaFoldDB" id="A0A4Y7SZY4"/>
<dbReference type="EMBL" id="QPFP01000040">
    <property type="protein sequence ID" value="TEB27415.1"/>
    <property type="molecule type" value="Genomic_DNA"/>
</dbReference>
<reference evidence="1 2" key="1">
    <citation type="journal article" date="2019" name="Nat. Ecol. Evol.">
        <title>Megaphylogeny resolves global patterns of mushroom evolution.</title>
        <authorList>
            <person name="Varga T."/>
            <person name="Krizsan K."/>
            <person name="Foldi C."/>
            <person name="Dima B."/>
            <person name="Sanchez-Garcia M."/>
            <person name="Sanchez-Ramirez S."/>
            <person name="Szollosi G.J."/>
            <person name="Szarkandi J.G."/>
            <person name="Papp V."/>
            <person name="Albert L."/>
            <person name="Andreopoulos W."/>
            <person name="Angelini C."/>
            <person name="Antonin V."/>
            <person name="Barry K.W."/>
            <person name="Bougher N.L."/>
            <person name="Buchanan P."/>
            <person name="Buyck B."/>
            <person name="Bense V."/>
            <person name="Catcheside P."/>
            <person name="Chovatia M."/>
            <person name="Cooper J."/>
            <person name="Damon W."/>
            <person name="Desjardin D."/>
            <person name="Finy P."/>
            <person name="Geml J."/>
            <person name="Haridas S."/>
            <person name="Hughes K."/>
            <person name="Justo A."/>
            <person name="Karasinski D."/>
            <person name="Kautmanova I."/>
            <person name="Kiss B."/>
            <person name="Kocsube S."/>
            <person name="Kotiranta H."/>
            <person name="LaButti K.M."/>
            <person name="Lechner B.E."/>
            <person name="Liimatainen K."/>
            <person name="Lipzen A."/>
            <person name="Lukacs Z."/>
            <person name="Mihaltcheva S."/>
            <person name="Morgado L.N."/>
            <person name="Niskanen T."/>
            <person name="Noordeloos M.E."/>
            <person name="Ohm R.A."/>
            <person name="Ortiz-Santana B."/>
            <person name="Ovrebo C."/>
            <person name="Racz N."/>
            <person name="Riley R."/>
            <person name="Savchenko A."/>
            <person name="Shiryaev A."/>
            <person name="Soop K."/>
            <person name="Spirin V."/>
            <person name="Szebenyi C."/>
            <person name="Tomsovsky M."/>
            <person name="Tulloss R.E."/>
            <person name="Uehling J."/>
            <person name="Grigoriev I.V."/>
            <person name="Vagvolgyi C."/>
            <person name="Papp T."/>
            <person name="Martin F.M."/>
            <person name="Miettinen O."/>
            <person name="Hibbett D.S."/>
            <person name="Nagy L.G."/>
        </authorList>
    </citation>
    <scope>NUCLEOTIDE SEQUENCE [LARGE SCALE GENOMIC DNA]</scope>
    <source>
        <strain evidence="1 2">FP101781</strain>
    </source>
</reference>
<protein>
    <submittedName>
        <fullName evidence="1">Uncharacterized protein</fullName>
    </submittedName>
</protein>
<proteinExistence type="predicted"/>
<name>A0A4Y7SZY4_COPMI</name>
<evidence type="ECO:0000313" key="2">
    <source>
        <dbReference type="Proteomes" id="UP000298030"/>
    </source>
</evidence>
<evidence type="ECO:0000313" key="1">
    <source>
        <dbReference type="EMBL" id="TEB27415.1"/>
    </source>
</evidence>
<gene>
    <name evidence="1" type="ORF">FA13DRAFT_934805</name>
</gene>